<proteinExistence type="predicted"/>
<dbReference type="Proteomes" id="UP001055072">
    <property type="component" value="Unassembled WGS sequence"/>
</dbReference>
<gene>
    <name evidence="1" type="ORF">BDY19DRAFT_925993</name>
</gene>
<name>A0ACB8UET8_9APHY</name>
<evidence type="ECO:0000313" key="1">
    <source>
        <dbReference type="EMBL" id="KAI0092759.1"/>
    </source>
</evidence>
<dbReference type="EMBL" id="MU274903">
    <property type="protein sequence ID" value="KAI0092759.1"/>
    <property type="molecule type" value="Genomic_DNA"/>
</dbReference>
<reference evidence="1" key="1">
    <citation type="journal article" date="2021" name="Environ. Microbiol.">
        <title>Gene family expansions and transcriptome signatures uncover fungal adaptations to wood decay.</title>
        <authorList>
            <person name="Hage H."/>
            <person name="Miyauchi S."/>
            <person name="Viragh M."/>
            <person name="Drula E."/>
            <person name="Min B."/>
            <person name="Chaduli D."/>
            <person name="Navarro D."/>
            <person name="Favel A."/>
            <person name="Norest M."/>
            <person name="Lesage-Meessen L."/>
            <person name="Balint B."/>
            <person name="Merenyi Z."/>
            <person name="de Eugenio L."/>
            <person name="Morin E."/>
            <person name="Martinez A.T."/>
            <person name="Baldrian P."/>
            <person name="Stursova M."/>
            <person name="Martinez M.J."/>
            <person name="Novotny C."/>
            <person name="Magnuson J.K."/>
            <person name="Spatafora J.W."/>
            <person name="Maurice S."/>
            <person name="Pangilinan J."/>
            <person name="Andreopoulos W."/>
            <person name="LaButti K."/>
            <person name="Hundley H."/>
            <person name="Na H."/>
            <person name="Kuo A."/>
            <person name="Barry K."/>
            <person name="Lipzen A."/>
            <person name="Henrissat B."/>
            <person name="Riley R."/>
            <person name="Ahrendt S."/>
            <person name="Nagy L.G."/>
            <person name="Grigoriev I.V."/>
            <person name="Martin F."/>
            <person name="Rosso M.N."/>
        </authorList>
    </citation>
    <scope>NUCLEOTIDE SEQUENCE</scope>
    <source>
        <strain evidence="1">CBS 384.51</strain>
    </source>
</reference>
<accession>A0ACB8UET8</accession>
<evidence type="ECO:0000313" key="2">
    <source>
        <dbReference type="Proteomes" id="UP001055072"/>
    </source>
</evidence>
<sequence length="888" mass="100551">MGKRSGSVSSGDSSFYAFSPEGTKAKTKAHDNKQPRIGAEIYIRFEQRVGELDKELRKLCNKARRLGSSAGILSASTRLRERLGRVLHVFRQNAKDLYPVEIQAHIVANPTPLKPVRRWKTKNFLDHKQLQPSTVSEKYENIGLEFRMFSRDVVTLFDCFSQFPQFVEELPDWSLAEDLQIWANSLENFEHEFATLAVQKYLYDSMADIGIHLEALAKRFIPAFTKLGIPTVRASQDRGTSNLENQTIVAALFAGTATGMLQIYSDPPSSGGLGAAIIILWSMALIFSIASAVNGLLGLSWTQAIYRSPDRHVPWWILIWIKRFPLLFLVLSVACSFVALILIAFIPQQSRATLITTTTLAAFACFGLLAVSSWFVSELMVFVHYEGRMWLMDVINDLRCRAVAVAFDCWARIWASGKELISYNSRNTDIEQVDPNQPVNIGFRPTPHRADSSVSFWLTVDKDTLRGSEKIRHRWHEAVRRVIDEERQRTGRPPPIRSSRFAHLTSIAVNTIQFQTLDKLKSMTISTSHHVNEKHGALVRSLQFSPDGRYLVTSSWDSQSFLFRINTPVLCERVLTYPANTGYVHQIDWSPSGDKLLMRSNKKLIVWQLDAGEKDSNIRQANMIVQHQPDVNDHTIRSASWNGDGSAFFSMQGKRVLTMNTEGEILRDYPTQHLELRGLCVTSDSRWMICVGKYLHEEQRSAQKFGIIVWDLRNHKVAKKIPVYYDMSNVTLASDDRSVLVSYENKSPSQFWQLQIDRSSTDFILRHSYMPKENTSFASLPSIFGGEHDHLVLRAGTVGDIYVWDRDSAALVYCIKAPPILQGQFTSFAWNRGSGTYMFATGTHDGTVHIWAPDTDECERDDGKRRSGASMFDGRTMVSSSRSSTMIG</sequence>
<comment type="caution">
    <text evidence="1">The sequence shown here is derived from an EMBL/GenBank/DDBJ whole genome shotgun (WGS) entry which is preliminary data.</text>
</comment>
<protein>
    <submittedName>
        <fullName evidence="1">Uncharacterized protein</fullName>
    </submittedName>
</protein>
<keyword evidence="2" id="KW-1185">Reference proteome</keyword>
<organism evidence="1 2">
    <name type="scientific">Irpex rosettiformis</name>
    <dbReference type="NCBI Taxonomy" id="378272"/>
    <lineage>
        <taxon>Eukaryota</taxon>
        <taxon>Fungi</taxon>
        <taxon>Dikarya</taxon>
        <taxon>Basidiomycota</taxon>
        <taxon>Agaricomycotina</taxon>
        <taxon>Agaricomycetes</taxon>
        <taxon>Polyporales</taxon>
        <taxon>Irpicaceae</taxon>
        <taxon>Irpex</taxon>
    </lineage>
</organism>